<comment type="caution">
    <text evidence="2">The sequence shown here is derived from an EMBL/GenBank/DDBJ whole genome shotgun (WGS) entry which is preliminary data.</text>
</comment>
<feature type="compositionally biased region" description="Polar residues" evidence="1">
    <location>
        <begin position="1"/>
        <end position="12"/>
    </location>
</feature>
<dbReference type="Proteomes" id="UP001159364">
    <property type="component" value="Unassembled WGS sequence"/>
</dbReference>
<feature type="region of interest" description="Disordered" evidence="1">
    <location>
        <begin position="1"/>
        <end position="79"/>
    </location>
</feature>
<evidence type="ECO:0000256" key="1">
    <source>
        <dbReference type="SAM" id="MobiDB-lite"/>
    </source>
</evidence>
<feature type="compositionally biased region" description="Polar residues" evidence="1">
    <location>
        <begin position="52"/>
        <end position="63"/>
    </location>
</feature>
<proteinExistence type="predicted"/>
<name>A0AAV8S5Z7_9ROSI</name>
<organism evidence="2 3">
    <name type="scientific">Erythroxylum novogranatense</name>
    <dbReference type="NCBI Taxonomy" id="1862640"/>
    <lineage>
        <taxon>Eukaryota</taxon>
        <taxon>Viridiplantae</taxon>
        <taxon>Streptophyta</taxon>
        <taxon>Embryophyta</taxon>
        <taxon>Tracheophyta</taxon>
        <taxon>Spermatophyta</taxon>
        <taxon>Magnoliopsida</taxon>
        <taxon>eudicotyledons</taxon>
        <taxon>Gunneridae</taxon>
        <taxon>Pentapetalae</taxon>
        <taxon>rosids</taxon>
        <taxon>fabids</taxon>
        <taxon>Malpighiales</taxon>
        <taxon>Erythroxylaceae</taxon>
        <taxon>Erythroxylum</taxon>
    </lineage>
</organism>
<dbReference type="EMBL" id="JAIWQS010000137">
    <property type="protein sequence ID" value="KAJ8747621.1"/>
    <property type="molecule type" value="Genomic_DNA"/>
</dbReference>
<protein>
    <submittedName>
        <fullName evidence="2">Uncharacterized protein</fullName>
    </submittedName>
</protein>
<evidence type="ECO:0000313" key="3">
    <source>
        <dbReference type="Proteomes" id="UP001159364"/>
    </source>
</evidence>
<keyword evidence="3" id="KW-1185">Reference proteome</keyword>
<gene>
    <name evidence="2" type="ORF">K2173_001821</name>
</gene>
<evidence type="ECO:0000313" key="2">
    <source>
        <dbReference type="EMBL" id="KAJ8747621.1"/>
    </source>
</evidence>
<sequence length="307" mass="32652">MGSVTRRGSQSRRAVEPPGFANAKRLISRKNLGSDVGSKPYITRGPFGQPSAHGSTAKSTSSLVLGKGGQTGRRRMRSRQIPLDPVNHTVVTIVPSSFGNVTSGPATSPSTAQARSPTYAPLIPQNDVASSHRLKPVALGYLDCPNDNIELKFSVIIPNSSTAGADKKGSISRTYGGDPDFQNFFFSAGLRDMGFMGPQFTWSRGNFLSALTGLFAMLIGTFPTREPSSLTCIASSRIRPLLISIGAQDGKPPPAFSLSFGWLSHEGFGSLFEIASANLVAPEALKGSRKRLLYGTNPLSAFLVFKS</sequence>
<reference evidence="2 3" key="1">
    <citation type="submission" date="2021-09" db="EMBL/GenBank/DDBJ databases">
        <title>Genomic insights and catalytic innovation underlie evolution of tropane alkaloids biosynthesis.</title>
        <authorList>
            <person name="Wang Y.-J."/>
            <person name="Tian T."/>
            <person name="Huang J.-P."/>
            <person name="Huang S.-X."/>
        </authorList>
    </citation>
    <scope>NUCLEOTIDE SEQUENCE [LARGE SCALE GENOMIC DNA]</scope>
    <source>
        <strain evidence="2">KIB-2018</strain>
        <tissue evidence="2">Leaf</tissue>
    </source>
</reference>
<accession>A0AAV8S5Z7</accession>
<dbReference type="AlphaFoldDB" id="A0AAV8S5Z7"/>